<protein>
    <recommendedName>
        <fullName evidence="7">Sialate O-acetylesterase domain-containing protein</fullName>
    </recommendedName>
</protein>
<sequence>MGILKKGLVFLLACCYANSFAQDIDITFPSERAVFQRNNSNATIVYIAGNFRKRMDRIEAKLTPIQGGQAIDWTSIVNQPFFGSYRGSLVVQGGWYELKVRGLLDGIVVAENTVSKFGVGEVFLISGQSNAQGYYGRGQKGAYDDRVNVVSNFFSEGYNQPIFPSFGHLDAGSSIAPTGKGAWYWGELGDLLTSRLNVPVLFMNAAWEGFQVSEFIKSSQGGKGTNPYSYNQAPAGYPFGSITDALHYYTNLTGLRAILWHQGESDNYLNTGFQSYYNDLNQVIAETNAKTGKNISWMVARVSKDKDRFYQPVIDAQNSVIGNNSNVFPGPNTDDILDRVDGVHFSTTGFTKVASQWNNYMSSEFFAYSNPTYGNPPVQLESYCGNEDASKPMSLRAPFGYSSYKWNNGSQEREVQVGPGYHQTEAKDIYGNIYYSAPIHFDNSLYPTKPNIQALGETQFCQGQSVELKTNSDYWNYWNTGQDAKSIYASQEGNYYLTHVNIYLCGAESDRIQIKNYPTPVPQIIASGPLDICSDEELILRSNLDNGIEWSTGSTESELKVNSSGTFTLKAKNDFGCLGQSNPVNVTIKPAAQRPVIENLGSDVLCDKDSTILRVGNEQNMKWSSGSSLRELVVKNTGEYFALNTNEFGCTSKSNAINVLVNPIPDKPTILSEGSLEVCNDESVILKASPAYGYNWSTGHTTDQIELTNTKEIYLRTSNEFGCMSEPSDIKEIVVLDKPQNPTILQTGTFTLSSLFTSDTVGIIYQWSVNDTQIESTKAYIKAKKTGDYTLKGLKSYQLKNGSQKVCVSDDSDIFQYYLDGSKNGFSYYPNPAPDKKITVETLEDVDRATVTVFDLAGKPRFSEYIDVFNEPKTFSFPNLPQGKYILKVKNNRTNFTGKIMVE</sequence>
<accession>A0A2Z4GID5</accession>
<dbReference type="GO" id="GO:0016788">
    <property type="term" value="F:hydrolase activity, acting on ester bonds"/>
    <property type="evidence" value="ECO:0007669"/>
    <property type="project" value="UniProtKB-ARBA"/>
</dbReference>
<keyword evidence="1" id="KW-0378">Hydrolase</keyword>
<dbReference type="SUPFAM" id="SSF52266">
    <property type="entry name" value="SGNH hydrolase"/>
    <property type="match status" value="1"/>
</dbReference>
<evidence type="ECO:0000256" key="1">
    <source>
        <dbReference type="ARBA" id="ARBA00022801"/>
    </source>
</evidence>
<dbReference type="AlphaFoldDB" id="A0A2Z4GID5"/>
<proteinExistence type="predicted"/>
<organism evidence="5 6">
    <name type="scientific">Arcticibacterium luteifluviistationis</name>
    <dbReference type="NCBI Taxonomy" id="1784714"/>
    <lineage>
        <taxon>Bacteria</taxon>
        <taxon>Pseudomonadati</taxon>
        <taxon>Bacteroidota</taxon>
        <taxon>Cytophagia</taxon>
        <taxon>Cytophagales</taxon>
        <taxon>Leadbetterellaceae</taxon>
        <taxon>Arcticibacterium</taxon>
    </lineage>
</organism>
<feature type="chain" id="PRO_5016452174" description="Sialate O-acetylesterase domain-containing protein" evidence="2">
    <location>
        <begin position="22"/>
        <end position="903"/>
    </location>
</feature>
<keyword evidence="6" id="KW-1185">Reference proteome</keyword>
<dbReference type="RefSeq" id="WP_111373960.1">
    <property type="nucleotide sequence ID" value="NZ_CP029480.1"/>
</dbReference>
<evidence type="ECO:0000256" key="2">
    <source>
        <dbReference type="SAM" id="SignalP"/>
    </source>
</evidence>
<dbReference type="OrthoDB" id="1488710at2"/>
<evidence type="ECO:0000259" key="4">
    <source>
        <dbReference type="Pfam" id="PF18962"/>
    </source>
</evidence>
<feature type="domain" description="Secretion system C-terminal sorting" evidence="4">
    <location>
        <begin position="829"/>
        <end position="902"/>
    </location>
</feature>
<dbReference type="Gene3D" id="3.40.50.1110">
    <property type="entry name" value="SGNH hydrolase"/>
    <property type="match status" value="1"/>
</dbReference>
<dbReference type="Proteomes" id="UP000249873">
    <property type="component" value="Chromosome"/>
</dbReference>
<dbReference type="InterPro" id="IPR005181">
    <property type="entry name" value="SASA"/>
</dbReference>
<reference evidence="5 6" key="1">
    <citation type="submission" date="2018-05" db="EMBL/GenBank/DDBJ databases">
        <title>Complete genome sequence of Arcticibacterium luteifluviistationis SM1504T, a cytophagaceae bacterium isolated from Arctic surface seawater.</title>
        <authorList>
            <person name="Li Y."/>
            <person name="Qin Q.-L."/>
        </authorList>
    </citation>
    <scope>NUCLEOTIDE SEQUENCE [LARGE SCALE GENOMIC DNA]</scope>
    <source>
        <strain evidence="5 6">SM1504</strain>
    </source>
</reference>
<gene>
    <name evidence="5" type="ORF">DJ013_21360</name>
</gene>
<feature type="signal peptide" evidence="2">
    <location>
        <begin position="1"/>
        <end position="21"/>
    </location>
</feature>
<dbReference type="KEGG" id="als:DJ013_21360"/>
<evidence type="ECO:0008006" key="7">
    <source>
        <dbReference type="Google" id="ProtNLM"/>
    </source>
</evidence>
<dbReference type="InterPro" id="IPR026444">
    <property type="entry name" value="Secre_tail"/>
</dbReference>
<keyword evidence="2" id="KW-0732">Signal</keyword>
<evidence type="ECO:0000259" key="3">
    <source>
        <dbReference type="Pfam" id="PF03629"/>
    </source>
</evidence>
<dbReference type="Pfam" id="PF18962">
    <property type="entry name" value="Por_Secre_tail"/>
    <property type="match status" value="1"/>
</dbReference>
<evidence type="ECO:0000313" key="6">
    <source>
        <dbReference type="Proteomes" id="UP000249873"/>
    </source>
</evidence>
<feature type="domain" description="Sialate O-acetylesterase" evidence="3">
    <location>
        <begin position="121"/>
        <end position="358"/>
    </location>
</feature>
<evidence type="ECO:0000313" key="5">
    <source>
        <dbReference type="EMBL" id="AWW00594.1"/>
    </source>
</evidence>
<name>A0A2Z4GID5_9BACT</name>
<dbReference type="NCBIfam" id="TIGR04183">
    <property type="entry name" value="Por_Secre_tail"/>
    <property type="match status" value="1"/>
</dbReference>
<dbReference type="Pfam" id="PF03629">
    <property type="entry name" value="SASA"/>
    <property type="match status" value="1"/>
</dbReference>
<dbReference type="EMBL" id="CP029480">
    <property type="protein sequence ID" value="AWW00594.1"/>
    <property type="molecule type" value="Genomic_DNA"/>
</dbReference>
<dbReference type="InterPro" id="IPR036514">
    <property type="entry name" value="SGNH_hydro_sf"/>
</dbReference>